<dbReference type="SUPFAM" id="SSF53067">
    <property type="entry name" value="Actin-like ATPase domain"/>
    <property type="match status" value="2"/>
</dbReference>
<dbReference type="Pfam" id="PF00814">
    <property type="entry name" value="TsaD"/>
    <property type="match status" value="1"/>
</dbReference>
<dbReference type="InterPro" id="IPR043129">
    <property type="entry name" value="ATPase_NBD"/>
</dbReference>
<dbReference type="OrthoDB" id="9809995at2"/>
<dbReference type="EMBL" id="CP011853">
    <property type="protein sequence ID" value="ALG84171.1"/>
    <property type="molecule type" value="Genomic_DNA"/>
</dbReference>
<reference evidence="2 3" key="2">
    <citation type="journal article" date="2017" name="Int. J. Syst. Evol. Microbiol.">
        <title>Gordonia phthalatica sp. nov., a di-n-butyl phthalate-degrading bacterium isolated from activated sludge.</title>
        <authorList>
            <person name="Jin D."/>
            <person name="Kong X."/>
            <person name="Jia M."/>
            <person name="Yu X."/>
            <person name="Wang X."/>
            <person name="Zhuang X."/>
            <person name="Deng Y."/>
            <person name="Bai Z."/>
        </authorList>
    </citation>
    <scope>NUCLEOTIDE SEQUENCE [LARGE SCALE GENOMIC DNA]</scope>
    <source>
        <strain evidence="2 3">QH-11</strain>
    </source>
</reference>
<protein>
    <recommendedName>
        <fullName evidence="1">Gcp-like domain-containing protein</fullName>
    </recommendedName>
</protein>
<dbReference type="Gene3D" id="3.30.420.40">
    <property type="match status" value="2"/>
</dbReference>
<dbReference type="InterPro" id="IPR000905">
    <property type="entry name" value="Gcp-like_dom"/>
</dbReference>
<sequence length="244" mass="25311">MGEPMTDQNEKPARRVLVVDTATSAVVTGVALVSAAGTVTTLAERIVADQRRHAEVLTTLMRDGLSEAGVAGTDLDAVVVGTGPGPFTGLRVGMATGTAYADALGIPAYGVCTLDAIDAAQPVGEPGPRLVLTDARRREVYWAVYDAGRRIAGPDVNAPDALVGELAGTELVTAVGETRFTERFGFVGADLVTPTVASLASIAAEQVLAARPAEPLAPLYLRRPDAVELKDQKRKSLLPAAPND</sequence>
<evidence type="ECO:0000313" key="3">
    <source>
        <dbReference type="Proteomes" id="UP000063789"/>
    </source>
</evidence>
<reference evidence="3" key="1">
    <citation type="submission" date="2015-06" db="EMBL/GenBank/DDBJ databases">
        <title>Complete genome sequence and metabolic analysis of phthalate degradation pathway in Gordonia sp. QH-11.</title>
        <authorList>
            <person name="Jin D."/>
            <person name="Kong X."/>
            <person name="Bai Z."/>
        </authorList>
    </citation>
    <scope>NUCLEOTIDE SEQUENCE [LARGE SCALE GENOMIC DNA]</scope>
    <source>
        <strain evidence="3">QH-11</strain>
    </source>
</reference>
<dbReference type="STRING" id="1136941.ACH46_06185"/>
<dbReference type="KEGG" id="goq:ACH46_06185"/>
<accession>A0A0N9NFS5</accession>
<dbReference type="GO" id="GO:0002949">
    <property type="term" value="P:tRNA threonylcarbamoyladenosine modification"/>
    <property type="evidence" value="ECO:0007669"/>
    <property type="project" value="InterPro"/>
</dbReference>
<evidence type="ECO:0000313" key="2">
    <source>
        <dbReference type="EMBL" id="ALG84171.1"/>
    </source>
</evidence>
<dbReference type="AlphaFoldDB" id="A0A0N9NFS5"/>
<dbReference type="GO" id="GO:0005829">
    <property type="term" value="C:cytosol"/>
    <property type="evidence" value="ECO:0007669"/>
    <property type="project" value="TreeGrafter"/>
</dbReference>
<gene>
    <name evidence="2" type="ORF">ACH46_06185</name>
</gene>
<dbReference type="Proteomes" id="UP000063789">
    <property type="component" value="Chromosome"/>
</dbReference>
<dbReference type="InterPro" id="IPR022496">
    <property type="entry name" value="T6A_TsaB"/>
</dbReference>
<dbReference type="NCBIfam" id="TIGR03725">
    <property type="entry name" value="T6A_YeaZ"/>
    <property type="match status" value="1"/>
</dbReference>
<feature type="domain" description="Gcp-like" evidence="1">
    <location>
        <begin position="50"/>
        <end position="189"/>
    </location>
</feature>
<name>A0A0N9NFS5_9ACTN</name>
<organism evidence="2 3">
    <name type="scientific">Gordonia phthalatica</name>
    <dbReference type="NCBI Taxonomy" id="1136941"/>
    <lineage>
        <taxon>Bacteria</taxon>
        <taxon>Bacillati</taxon>
        <taxon>Actinomycetota</taxon>
        <taxon>Actinomycetes</taxon>
        <taxon>Mycobacteriales</taxon>
        <taxon>Gordoniaceae</taxon>
        <taxon>Gordonia</taxon>
    </lineage>
</organism>
<dbReference type="PANTHER" id="PTHR11735">
    <property type="entry name" value="TRNA N6-ADENOSINE THREONYLCARBAMOYLTRANSFERASE"/>
    <property type="match status" value="1"/>
</dbReference>
<proteinExistence type="predicted"/>
<dbReference type="PATRIC" id="fig|1136941.3.peg.1265"/>
<keyword evidence="3" id="KW-1185">Reference proteome</keyword>
<evidence type="ECO:0000259" key="1">
    <source>
        <dbReference type="Pfam" id="PF00814"/>
    </source>
</evidence>
<dbReference type="PANTHER" id="PTHR11735:SF11">
    <property type="entry name" value="TRNA THREONYLCARBAMOYLADENOSINE BIOSYNTHESIS PROTEIN TSAB"/>
    <property type="match status" value="1"/>
</dbReference>
<dbReference type="CDD" id="cd24032">
    <property type="entry name" value="ASKHA_NBD_TsaB"/>
    <property type="match status" value="1"/>
</dbReference>